<dbReference type="GO" id="GO:0012505">
    <property type="term" value="C:endomembrane system"/>
    <property type="evidence" value="ECO:0007669"/>
    <property type="project" value="UniProtKB-SubCell"/>
</dbReference>
<evidence type="ECO:0000256" key="7">
    <source>
        <dbReference type="ARBA" id="ARBA00037847"/>
    </source>
</evidence>
<evidence type="ECO:0000256" key="10">
    <source>
        <dbReference type="SAM" id="SignalP"/>
    </source>
</evidence>
<evidence type="ECO:0000256" key="5">
    <source>
        <dbReference type="ARBA" id="ARBA00022989"/>
    </source>
</evidence>
<keyword evidence="5 9" id="KW-1133">Transmembrane helix</keyword>
<organism evidence="12 13">
    <name type="scientific">Parastrongyloides trichosuri</name>
    <name type="common">Possum-specific nematode worm</name>
    <dbReference type="NCBI Taxonomy" id="131310"/>
    <lineage>
        <taxon>Eukaryota</taxon>
        <taxon>Metazoa</taxon>
        <taxon>Ecdysozoa</taxon>
        <taxon>Nematoda</taxon>
        <taxon>Chromadorea</taxon>
        <taxon>Rhabditida</taxon>
        <taxon>Tylenchina</taxon>
        <taxon>Panagrolaimomorpha</taxon>
        <taxon>Strongyloidoidea</taxon>
        <taxon>Strongyloididae</taxon>
        <taxon>Parastrongyloides</taxon>
    </lineage>
</organism>
<dbReference type="PANTHER" id="PTHR22811">
    <property type="entry name" value="TRANSMEMBRANE EMP24 DOMAIN-CONTAINING PROTEIN"/>
    <property type="match status" value="1"/>
</dbReference>
<dbReference type="Proteomes" id="UP000038045">
    <property type="component" value="Unplaced"/>
</dbReference>
<name>A0A0N5A328_PARTI</name>
<feature type="signal peptide" evidence="10">
    <location>
        <begin position="1"/>
        <end position="24"/>
    </location>
</feature>
<dbReference type="InterPro" id="IPR009038">
    <property type="entry name" value="GOLD_dom"/>
</dbReference>
<dbReference type="STRING" id="131310.A0A0N5A328"/>
<dbReference type="Pfam" id="PF01105">
    <property type="entry name" value="EMP24_GP25L"/>
    <property type="match status" value="1"/>
</dbReference>
<dbReference type="GO" id="GO:0016020">
    <property type="term" value="C:membrane"/>
    <property type="evidence" value="ECO:0007669"/>
    <property type="project" value="UniProtKB-SubCell"/>
</dbReference>
<dbReference type="SUPFAM" id="SSF101576">
    <property type="entry name" value="Supernatant protein factor (SPF), C-terminal domain"/>
    <property type="match status" value="1"/>
</dbReference>
<keyword evidence="6 9" id="KW-0472">Membrane</keyword>
<dbReference type="WBParaSite" id="PTRK_0001603800.1">
    <property type="protein sequence ID" value="PTRK_0001603800.1"/>
    <property type="gene ID" value="PTRK_0001603800"/>
</dbReference>
<evidence type="ECO:0000256" key="6">
    <source>
        <dbReference type="ARBA" id="ARBA00023136"/>
    </source>
</evidence>
<keyword evidence="3 8" id="KW-0812">Transmembrane</keyword>
<evidence type="ECO:0000256" key="8">
    <source>
        <dbReference type="RuleBase" id="RU003827"/>
    </source>
</evidence>
<evidence type="ECO:0000313" key="12">
    <source>
        <dbReference type="Proteomes" id="UP000038045"/>
    </source>
</evidence>
<dbReference type="InterPro" id="IPR015720">
    <property type="entry name" value="Emp24-like"/>
</dbReference>
<keyword evidence="4 10" id="KW-0732">Signal</keyword>
<dbReference type="SMART" id="SM01190">
    <property type="entry name" value="EMP24_GP25L"/>
    <property type="match status" value="1"/>
</dbReference>
<reference evidence="13" key="1">
    <citation type="submission" date="2017-02" db="UniProtKB">
        <authorList>
            <consortium name="WormBaseParasite"/>
        </authorList>
    </citation>
    <scope>IDENTIFICATION</scope>
</reference>
<evidence type="ECO:0000256" key="4">
    <source>
        <dbReference type="ARBA" id="ARBA00022729"/>
    </source>
</evidence>
<evidence type="ECO:0000256" key="1">
    <source>
        <dbReference type="ARBA" id="ARBA00004479"/>
    </source>
</evidence>
<dbReference type="InterPro" id="IPR036598">
    <property type="entry name" value="GOLD_dom_sf"/>
</dbReference>
<protein>
    <submittedName>
        <fullName evidence="13">GOLD domain-containing protein</fullName>
    </submittedName>
</protein>
<sequence>MIDKFVYCTLTIFLSLSLIPQTTATEFALTVEVPPGKFQCFFQSIDNPKHKFIEIDYQVIDGGDLNINFMTVIGAEILIQEVSKREGNHKIQIKSLGEYQLCFDNTFSYQSRKVVFFELFLLDENGDMSEEELSRMNQNDPIMKKQIEQLGMHVEQFRSSFEKIKQALNKVEYHQALLRAYESRDRAIMGANLNRVNLWSTINTVVIAFVGCLQVFMIKSLFNENSKLGRLLRKT</sequence>
<dbReference type="AlphaFoldDB" id="A0A0N5A328"/>
<comment type="similarity">
    <text evidence="2 8">Belongs to the EMP24/GP25L family.</text>
</comment>
<feature type="transmembrane region" description="Helical" evidence="9">
    <location>
        <begin position="198"/>
        <end position="218"/>
    </location>
</feature>
<feature type="domain" description="GOLD" evidence="11">
    <location>
        <begin position="38"/>
        <end position="121"/>
    </location>
</feature>
<evidence type="ECO:0000313" key="13">
    <source>
        <dbReference type="WBParaSite" id="PTRK_0001603800.1"/>
    </source>
</evidence>
<evidence type="ECO:0000259" key="11">
    <source>
        <dbReference type="PROSITE" id="PS50866"/>
    </source>
</evidence>
<evidence type="ECO:0000256" key="2">
    <source>
        <dbReference type="ARBA" id="ARBA00007104"/>
    </source>
</evidence>
<feature type="chain" id="PRO_5005892596" evidence="10">
    <location>
        <begin position="25"/>
        <end position="235"/>
    </location>
</feature>
<accession>A0A0N5A328</accession>
<comment type="subcellular location">
    <subcellularLocation>
        <location evidence="7">Endomembrane system</location>
        <topology evidence="7">Single-pass membrane protein</topology>
    </subcellularLocation>
    <subcellularLocation>
        <location evidence="1 8">Membrane</location>
        <topology evidence="1 8">Single-pass type I membrane protein</topology>
    </subcellularLocation>
</comment>
<proteinExistence type="inferred from homology"/>
<dbReference type="PROSITE" id="PS50866">
    <property type="entry name" value="GOLD"/>
    <property type="match status" value="1"/>
</dbReference>
<evidence type="ECO:0000256" key="3">
    <source>
        <dbReference type="ARBA" id="ARBA00022692"/>
    </source>
</evidence>
<evidence type="ECO:0000256" key="9">
    <source>
        <dbReference type="SAM" id="Phobius"/>
    </source>
</evidence>
<keyword evidence="12" id="KW-1185">Reference proteome</keyword>